<comment type="caution">
    <text evidence="1">The sequence shown here is derived from an EMBL/GenBank/DDBJ whole genome shotgun (WGS) entry which is preliminary data.</text>
</comment>
<sequence>MNEMKEKYPFEQLQEYVLNEVKRLKNREAGYFVDEEMYRSGYFSAIMFLHAGLGIVLFEVGENPTDAELADAVQKCIDLAKKVNNESAFPSPTWWEDYIRGFDEAVMDFESYEEEISEYYYQEIWNLEERKRSDGIIIENPWEDLVELNGDEQ</sequence>
<dbReference type="AlphaFoldDB" id="A0A7X9NMI9"/>
<proteinExistence type="predicted"/>
<gene>
    <name evidence="1" type="ORF">HF857_01475</name>
</gene>
<evidence type="ECO:0000313" key="2">
    <source>
        <dbReference type="Proteomes" id="UP000588071"/>
    </source>
</evidence>
<dbReference type="EMBL" id="JABAFV010000001">
    <property type="protein sequence ID" value="NME48939.1"/>
    <property type="molecule type" value="Genomic_DNA"/>
</dbReference>
<organism evidence="1 2">
    <name type="scientific">Enterococcus cecorum</name>
    <dbReference type="NCBI Taxonomy" id="44008"/>
    <lineage>
        <taxon>Bacteria</taxon>
        <taxon>Bacillati</taxon>
        <taxon>Bacillota</taxon>
        <taxon>Bacilli</taxon>
        <taxon>Lactobacillales</taxon>
        <taxon>Enterococcaceae</taxon>
        <taxon>Enterococcus</taxon>
    </lineage>
</organism>
<name>A0A7X9NMI9_9ENTE</name>
<evidence type="ECO:0000313" key="1">
    <source>
        <dbReference type="EMBL" id="NME48939.1"/>
    </source>
</evidence>
<dbReference type="RefSeq" id="WP_168930122.1">
    <property type="nucleotide sequence ID" value="NZ_JABAFV010000001.1"/>
</dbReference>
<protein>
    <submittedName>
        <fullName evidence="1">Uncharacterized protein</fullName>
    </submittedName>
</protein>
<dbReference type="Proteomes" id="UP000588071">
    <property type="component" value="Unassembled WGS sequence"/>
</dbReference>
<accession>A0A7X9NMI9</accession>
<reference evidence="1 2" key="1">
    <citation type="submission" date="2020-04" db="EMBL/GenBank/DDBJ databases">
        <authorList>
            <person name="Hitch T.C.A."/>
            <person name="Wylensek D."/>
            <person name="Clavel T."/>
        </authorList>
    </citation>
    <scope>NUCLEOTIDE SEQUENCE [LARGE SCALE GENOMIC DNA]</scope>
    <source>
        <strain evidence="1 2">WCA-380-WT-3C</strain>
    </source>
</reference>